<dbReference type="Pfam" id="PF13671">
    <property type="entry name" value="AAA_33"/>
    <property type="match status" value="1"/>
</dbReference>
<dbReference type="KEGG" id="slf:JEQ17_48995"/>
<geneLocation type="plasmid" evidence="1 2">
    <name>unnamed1</name>
</geneLocation>
<dbReference type="Gene3D" id="3.40.50.300">
    <property type="entry name" value="P-loop containing nucleotide triphosphate hydrolases"/>
    <property type="match status" value="1"/>
</dbReference>
<keyword evidence="2" id="KW-1185">Reference proteome</keyword>
<name>A0A7T7RI65_9ACTN</name>
<dbReference type="PANTHER" id="PTHR37807">
    <property type="entry name" value="OS07G0160300 PROTEIN"/>
    <property type="match status" value="1"/>
</dbReference>
<dbReference type="InterPro" id="IPR027417">
    <property type="entry name" value="P-loop_NTPase"/>
</dbReference>
<sequence>MIVQLAGLPGTGKTTLGRELTRALGPKTLLLDKDRIRDALFGPHLVAYTREQDDFCVHVMHLTAGRHLGEHPDGAVVLDGRTCSRRYQVEDVQRLAKETGRPLRIIECVCRDDVAAARLYRDVQAGTHPAANRDPDLYRRLKASAEPITVPALRLDTSAPVPDCTRTALAYLMAEHPPTRTVPKGALTA</sequence>
<dbReference type="AlphaFoldDB" id="A0A7T7RI65"/>
<dbReference type="PANTHER" id="PTHR37807:SF3">
    <property type="entry name" value="OS07G0160300 PROTEIN"/>
    <property type="match status" value="1"/>
</dbReference>
<dbReference type="Proteomes" id="UP000595636">
    <property type="component" value="Plasmid unnamed1"/>
</dbReference>
<accession>A0A7T7RI65</accession>
<evidence type="ECO:0000313" key="2">
    <source>
        <dbReference type="Proteomes" id="UP000595636"/>
    </source>
</evidence>
<reference evidence="1 2" key="1">
    <citation type="submission" date="2020-12" db="EMBL/GenBank/DDBJ databases">
        <title>A novel species.</title>
        <authorList>
            <person name="Li K."/>
        </authorList>
    </citation>
    <scope>NUCLEOTIDE SEQUENCE [LARGE SCALE GENOMIC DNA]</scope>
    <source>
        <strain evidence="1 2">ZYC-3</strain>
        <plasmid evidence="1 2">unnamed1</plasmid>
    </source>
</reference>
<dbReference type="EMBL" id="CP066832">
    <property type="protein sequence ID" value="QQM47505.1"/>
    <property type="molecule type" value="Genomic_DNA"/>
</dbReference>
<keyword evidence="1" id="KW-0614">Plasmid</keyword>
<dbReference type="SUPFAM" id="SSF52540">
    <property type="entry name" value="P-loop containing nucleoside triphosphate hydrolases"/>
    <property type="match status" value="1"/>
</dbReference>
<gene>
    <name evidence="1" type="ORF">JEQ17_48995</name>
</gene>
<protein>
    <submittedName>
        <fullName evidence="1">AAA family ATPase</fullName>
    </submittedName>
</protein>
<proteinExistence type="predicted"/>
<dbReference type="RefSeq" id="WP_200402231.1">
    <property type="nucleotide sequence ID" value="NZ_CP066832.1"/>
</dbReference>
<organism evidence="1 2">
    <name type="scientific">Streptomyces liliifuscus</name>
    <dbReference type="NCBI Taxonomy" id="2797636"/>
    <lineage>
        <taxon>Bacteria</taxon>
        <taxon>Bacillati</taxon>
        <taxon>Actinomycetota</taxon>
        <taxon>Actinomycetes</taxon>
        <taxon>Kitasatosporales</taxon>
        <taxon>Streptomycetaceae</taxon>
        <taxon>Streptomyces</taxon>
    </lineage>
</organism>
<evidence type="ECO:0000313" key="1">
    <source>
        <dbReference type="EMBL" id="QQM47505.1"/>
    </source>
</evidence>